<sequence length="527" mass="56305">MQSGEVIQSLGGTRAVLSLSAKVLTCLALIASLPLMALQPFGARHKPTVEVHDEAGVLQVEAVQESLASLEFRDEVDLEVLTMPRVDATENFNAAVLEWARINEPDWISAADPNYWADGLVVLAVSPEGRWVGTYFGEDVKVGLSIQEEIQEAGKDSFRIGDWAGGLEQMAEKSAEVVGRPVQGVFERIVLPTVAMAGGVGWLIALVAGRNTARRRFAAAQRHYSSVTGDWESTELLARTIPADEPHGAQVLVRFEWFQKRYHELTAAFNEFGSPRGAAWFARGMPSRAKDLEGRASELDSLDDTIAHASALLTMSSTWPEAWENEKGPVLEDLASMDTMLDSVDDHGVGLSTSGERSWVSAQRQRLDMTTAALQARETTPSAALDTLDEMSNEIRQRVRDLAKRALDADTSADAEERRRRYRDSSEADLQRAVYSGVWLSSSGRGTYSPSSTIRLNPSSAGGSADGLPAGAGSSSSFIPVAGLVTGYSSASSYTAPSSSYSSSSFGGGGGSYGGGGFSGAGSSSQF</sequence>
<dbReference type="KEGG" id="ahw:NCTC11636_01607"/>
<evidence type="ECO:0000313" key="3">
    <source>
        <dbReference type="EMBL" id="VEG28569.1"/>
    </source>
</evidence>
<feature type="compositionally biased region" description="Basic and acidic residues" evidence="1">
    <location>
        <begin position="415"/>
        <end position="427"/>
    </location>
</feature>
<accession>A0A3S4V514</accession>
<organism evidence="3 4">
    <name type="scientific">Actinomyces howellii</name>
    <dbReference type="NCBI Taxonomy" id="52771"/>
    <lineage>
        <taxon>Bacteria</taxon>
        <taxon>Bacillati</taxon>
        <taxon>Actinomycetota</taxon>
        <taxon>Actinomycetes</taxon>
        <taxon>Actinomycetales</taxon>
        <taxon>Actinomycetaceae</taxon>
        <taxon>Actinomyces</taxon>
    </lineage>
</organism>
<dbReference type="Proteomes" id="UP000266895">
    <property type="component" value="Chromosome"/>
</dbReference>
<feature type="region of interest" description="Disordered" evidence="1">
    <location>
        <begin position="407"/>
        <end position="427"/>
    </location>
</feature>
<dbReference type="Gene3D" id="3.10.310.50">
    <property type="match status" value="1"/>
</dbReference>
<name>A0A3S4V514_9ACTO</name>
<dbReference type="EMBL" id="LR134350">
    <property type="protein sequence ID" value="VEG28569.1"/>
    <property type="molecule type" value="Genomic_DNA"/>
</dbReference>
<gene>
    <name evidence="3" type="ORF">NCTC11636_01607</name>
</gene>
<dbReference type="InterPro" id="IPR033435">
    <property type="entry name" value="DUF5129"/>
</dbReference>
<proteinExistence type="predicted"/>
<keyword evidence="4" id="KW-1185">Reference proteome</keyword>
<evidence type="ECO:0000256" key="1">
    <source>
        <dbReference type="SAM" id="MobiDB-lite"/>
    </source>
</evidence>
<protein>
    <recommendedName>
        <fullName evidence="2">DUF5129 domain-containing protein</fullName>
    </recommendedName>
</protein>
<dbReference type="Pfam" id="PF17173">
    <property type="entry name" value="DUF5129"/>
    <property type="match status" value="1"/>
</dbReference>
<evidence type="ECO:0000259" key="2">
    <source>
        <dbReference type="Pfam" id="PF17173"/>
    </source>
</evidence>
<dbReference type="RefSeq" id="WP_126382656.1">
    <property type="nucleotide sequence ID" value="NZ_LR134350.1"/>
</dbReference>
<evidence type="ECO:0000313" key="4">
    <source>
        <dbReference type="Proteomes" id="UP000266895"/>
    </source>
</evidence>
<dbReference type="OrthoDB" id="3249697at2"/>
<dbReference type="AlphaFoldDB" id="A0A3S4V514"/>
<feature type="domain" description="DUF5129" evidence="2">
    <location>
        <begin position="51"/>
        <end position="388"/>
    </location>
</feature>
<reference evidence="3 4" key="1">
    <citation type="submission" date="2018-12" db="EMBL/GenBank/DDBJ databases">
        <authorList>
            <consortium name="Pathogen Informatics"/>
        </authorList>
    </citation>
    <scope>NUCLEOTIDE SEQUENCE [LARGE SCALE GENOMIC DNA]</scope>
    <source>
        <strain evidence="3 4">NCTC11636</strain>
    </source>
</reference>